<evidence type="ECO:0000313" key="2">
    <source>
        <dbReference type="EMBL" id="KAK9978252.1"/>
    </source>
</evidence>
<keyword evidence="3" id="KW-1185">Reference proteome</keyword>
<dbReference type="EMBL" id="JAWDJR010000003">
    <property type="protein sequence ID" value="KAK9978252.1"/>
    <property type="molecule type" value="Genomic_DNA"/>
</dbReference>
<protein>
    <recommendedName>
        <fullName evidence="4">E3 SUMO-protein ligase KIAA1586-like</fullName>
    </recommendedName>
</protein>
<evidence type="ECO:0000313" key="3">
    <source>
        <dbReference type="Proteomes" id="UP001479290"/>
    </source>
</evidence>
<accession>A0AAW2AXJ6</accession>
<feature type="compositionally biased region" description="Polar residues" evidence="1">
    <location>
        <begin position="7"/>
        <end position="16"/>
    </location>
</feature>
<proteinExistence type="predicted"/>
<sequence length="694" mass="77539">MSKRKQPNLSQFGFTKQTKRSDDSAPATTSLPVIPPPPLKVAASDSTSTEDSETLAPETTTATCSGPGDHATPFNWTTKQWSEWRIRNTWLYSKNQKLGCTVCMEAKSLLLAERATGVHLSEEWMNGEVSSESQNNLRKKIYKHRDRLAHKRVVEISEMKEKDVLPNKVLEVNANLMQETATSFRSAYMVAKEKMAYRKLPAVMSLQKLNGANVGNVHKSDHACAEIIGHIASEMRAKFVSKIKELGSRISITIDESTVHGLAYMIIYVRCDMTGTGEVDNVFLDIVELSEGTDAESMYKSLRKSLRQAGLDDEFLGKNLICIATDGAAVLTGRVGGLVTKLKQDFPKVQSIHCLAHRLELAVKDSLKEVAGCNQFEFFISKLYALYNQSSKKARLLQEAATGLNMQILKIGQIFTIRWVASSFRTVKAVWNDYPALAHQFRTAMEDTSRCDTKSTGFLADLACMKDVLRELQNLSLKLQRKQTSLVDASCDIQQTIDVLTAMKASGGKSTQKAEQHISTGLFKDVELSESRPKINRLQFNQSIINSLKKRLPEPDLVQMLKPLDKCFWPQQHSARILYGETEVRALAKTLGEPAREAVEEFRDFKLQNRAPGKTLVKLQTASLTYLPSSAECERGFSAVNSTDSKYRNKLREQSLSSLLFVDLNGPPLEQFDPLPFVSSWIKAGHRNGLLSKQ</sequence>
<reference evidence="2 3" key="1">
    <citation type="submission" date="2024-05" db="EMBL/GenBank/DDBJ databases">
        <title>A high-quality chromosomal-level genome assembly of Topmouth culter (Culter alburnus).</title>
        <authorList>
            <person name="Zhao H."/>
        </authorList>
    </citation>
    <scope>NUCLEOTIDE SEQUENCE [LARGE SCALE GENOMIC DNA]</scope>
    <source>
        <strain evidence="2">CATC2023</strain>
        <tissue evidence="2">Muscle</tissue>
    </source>
</reference>
<gene>
    <name evidence="2" type="ORF">ABG768_020011</name>
</gene>
<organism evidence="2 3">
    <name type="scientific">Culter alburnus</name>
    <name type="common">Topmouth culter</name>
    <dbReference type="NCBI Taxonomy" id="194366"/>
    <lineage>
        <taxon>Eukaryota</taxon>
        <taxon>Metazoa</taxon>
        <taxon>Chordata</taxon>
        <taxon>Craniata</taxon>
        <taxon>Vertebrata</taxon>
        <taxon>Euteleostomi</taxon>
        <taxon>Actinopterygii</taxon>
        <taxon>Neopterygii</taxon>
        <taxon>Teleostei</taxon>
        <taxon>Ostariophysi</taxon>
        <taxon>Cypriniformes</taxon>
        <taxon>Xenocyprididae</taxon>
        <taxon>Xenocypridinae</taxon>
        <taxon>Culter</taxon>
    </lineage>
</organism>
<dbReference type="PANTHER" id="PTHR46880:SF8">
    <property type="entry name" value="E3 SUMO-PROTEIN LIGASE KIAA1586"/>
    <property type="match status" value="1"/>
</dbReference>
<comment type="caution">
    <text evidence="2">The sequence shown here is derived from an EMBL/GenBank/DDBJ whole genome shotgun (WGS) entry which is preliminary data.</text>
</comment>
<feature type="region of interest" description="Disordered" evidence="1">
    <location>
        <begin position="1"/>
        <end position="71"/>
    </location>
</feature>
<dbReference type="SUPFAM" id="SSF53098">
    <property type="entry name" value="Ribonuclease H-like"/>
    <property type="match status" value="1"/>
</dbReference>
<evidence type="ECO:0008006" key="4">
    <source>
        <dbReference type="Google" id="ProtNLM"/>
    </source>
</evidence>
<dbReference type="PANTHER" id="PTHR46880">
    <property type="entry name" value="RAS-ASSOCIATING DOMAIN-CONTAINING PROTEIN"/>
    <property type="match status" value="1"/>
</dbReference>
<evidence type="ECO:0000256" key="1">
    <source>
        <dbReference type="SAM" id="MobiDB-lite"/>
    </source>
</evidence>
<dbReference type="InterPro" id="IPR012337">
    <property type="entry name" value="RNaseH-like_sf"/>
</dbReference>
<dbReference type="AlphaFoldDB" id="A0AAW2AXJ6"/>
<name>A0AAW2AXJ6_CULAL</name>
<dbReference type="Proteomes" id="UP001479290">
    <property type="component" value="Unassembled WGS sequence"/>
</dbReference>